<dbReference type="GO" id="GO:0030313">
    <property type="term" value="C:cell envelope"/>
    <property type="evidence" value="ECO:0007669"/>
    <property type="project" value="UniProtKB-SubCell"/>
</dbReference>
<accession>A0A4S4CDN7</accession>
<comment type="similarity">
    <text evidence="2">Belongs to the bacterial solute-binding protein 1 family.</text>
</comment>
<evidence type="ECO:0000256" key="4">
    <source>
        <dbReference type="ARBA" id="ARBA00022729"/>
    </source>
</evidence>
<evidence type="ECO:0000256" key="3">
    <source>
        <dbReference type="ARBA" id="ARBA00022448"/>
    </source>
</evidence>
<dbReference type="Pfam" id="PF01547">
    <property type="entry name" value="SBP_bac_1"/>
    <property type="match status" value="1"/>
</dbReference>
<dbReference type="EMBL" id="SSOB01000002">
    <property type="protein sequence ID" value="THF84088.1"/>
    <property type="molecule type" value="Genomic_DNA"/>
</dbReference>
<comment type="subcellular location">
    <subcellularLocation>
        <location evidence="1">Cell envelope</location>
    </subcellularLocation>
</comment>
<gene>
    <name evidence="6" type="ORF">E6C55_01920</name>
</gene>
<dbReference type="SUPFAM" id="SSF53850">
    <property type="entry name" value="Periplasmic binding protein-like II"/>
    <property type="match status" value="1"/>
</dbReference>
<protein>
    <submittedName>
        <fullName evidence="6">Extracellular solute-binding protein</fullName>
    </submittedName>
</protein>
<dbReference type="PANTHER" id="PTHR43649:SF31">
    <property type="entry name" value="SN-GLYCEROL-3-PHOSPHATE-BINDING PERIPLASMIC PROTEIN UGPB"/>
    <property type="match status" value="1"/>
</dbReference>
<dbReference type="AlphaFoldDB" id="A0A4S4CDN7"/>
<keyword evidence="4 5" id="KW-0732">Signal</keyword>
<proteinExistence type="inferred from homology"/>
<evidence type="ECO:0000313" key="7">
    <source>
        <dbReference type="Proteomes" id="UP000310636"/>
    </source>
</evidence>
<evidence type="ECO:0000256" key="5">
    <source>
        <dbReference type="SAM" id="SignalP"/>
    </source>
</evidence>
<dbReference type="RefSeq" id="WP_136368090.1">
    <property type="nucleotide sequence ID" value="NZ_SSOB01000002.1"/>
</dbReference>
<comment type="caution">
    <text evidence="6">The sequence shown here is derived from an EMBL/GenBank/DDBJ whole genome shotgun (WGS) entry which is preliminary data.</text>
</comment>
<organism evidence="6 7">
    <name type="scientific">Cohnella fermenti</name>
    <dbReference type="NCBI Taxonomy" id="2565925"/>
    <lineage>
        <taxon>Bacteria</taxon>
        <taxon>Bacillati</taxon>
        <taxon>Bacillota</taxon>
        <taxon>Bacilli</taxon>
        <taxon>Bacillales</taxon>
        <taxon>Paenibacillaceae</taxon>
        <taxon>Cohnella</taxon>
    </lineage>
</organism>
<evidence type="ECO:0000256" key="2">
    <source>
        <dbReference type="ARBA" id="ARBA00008520"/>
    </source>
</evidence>
<sequence length="462" mass="51514">MKPTRRIAPLLLLLAALLLASAALNGCQKAAESNEPVTLRIGTPNLFTFEYGYRDYFDAAFPGWTLELLEYPDDSGSYSDAEWAQWLETQKPDLMLMSVFEYRKLADAGRLRDLETYAGQNGMELGRFNPAVLEYLRGNAQGKLFALSPTFSTTALYYNQDLFDRLDIPYPTDDMTWKDTLELAGRFMRDNRLEQDEFGLHVKWIGTPFDLMKEISYTEGLEYVNSRSGELTIDTEGWRGVFRMVVDAYAEGTFRPQNVEGETIDGTVYYGPEAVAQTELFAKGMAAMTVDGDDLMRKLKTSDPGFRWGVVAGPVRAGDATRAGWFGTGLVFAIPSASSHPGEAWEAIDYLHSERMGKASVVINGELLSLTDDPVWRGDEDYRVFYRKLPANSLPSEVEADVPTSFYEPFDELVDRGVRKVLRGEATVEAMLAGLQREGEGLMRKARLEASDSGGATHQGAQ</sequence>
<evidence type="ECO:0000313" key="6">
    <source>
        <dbReference type="EMBL" id="THF84088.1"/>
    </source>
</evidence>
<dbReference type="InterPro" id="IPR006059">
    <property type="entry name" value="SBP"/>
</dbReference>
<name>A0A4S4CDN7_9BACL</name>
<feature type="chain" id="PRO_5039576266" evidence="5">
    <location>
        <begin position="23"/>
        <end position="462"/>
    </location>
</feature>
<feature type="signal peptide" evidence="5">
    <location>
        <begin position="1"/>
        <end position="22"/>
    </location>
</feature>
<reference evidence="6 7" key="1">
    <citation type="submission" date="2019-04" db="EMBL/GenBank/DDBJ databases">
        <title>Cohnella sp. nov. isolated from preserved vegetables.</title>
        <authorList>
            <person name="Lin S.-Y."/>
            <person name="Hung M.-H."/>
            <person name="Young C.-C."/>
        </authorList>
    </citation>
    <scope>NUCLEOTIDE SEQUENCE [LARGE SCALE GENOMIC DNA]</scope>
    <source>
        <strain evidence="6 7">CC-MHH1044</strain>
    </source>
</reference>
<evidence type="ECO:0000256" key="1">
    <source>
        <dbReference type="ARBA" id="ARBA00004196"/>
    </source>
</evidence>
<dbReference type="InterPro" id="IPR050490">
    <property type="entry name" value="Bact_solute-bd_prot1"/>
</dbReference>
<dbReference type="PANTHER" id="PTHR43649">
    <property type="entry name" value="ARABINOSE-BINDING PROTEIN-RELATED"/>
    <property type="match status" value="1"/>
</dbReference>
<dbReference type="Proteomes" id="UP000310636">
    <property type="component" value="Unassembled WGS sequence"/>
</dbReference>
<dbReference type="OrthoDB" id="2675752at2"/>
<keyword evidence="7" id="KW-1185">Reference proteome</keyword>
<dbReference type="Gene3D" id="3.40.190.10">
    <property type="entry name" value="Periplasmic binding protein-like II"/>
    <property type="match status" value="1"/>
</dbReference>
<keyword evidence="3" id="KW-0813">Transport</keyword>